<evidence type="ECO:0000313" key="2">
    <source>
        <dbReference type="Proteomes" id="UP000181980"/>
    </source>
</evidence>
<accession>A0A1H5JSH3</accession>
<protein>
    <submittedName>
        <fullName evidence="1">Predicted nucleic acid-binding protein, contains PIN domain</fullName>
    </submittedName>
</protein>
<dbReference type="STRING" id="561176.SAMN04488561_1687"/>
<gene>
    <name evidence="1" type="ORF">SAMN04488561_1687</name>
</gene>
<reference evidence="2" key="1">
    <citation type="submission" date="2016-10" db="EMBL/GenBank/DDBJ databases">
        <authorList>
            <person name="Varghese N."/>
            <person name="Submissions S."/>
        </authorList>
    </citation>
    <scope>NUCLEOTIDE SEQUENCE [LARGE SCALE GENOMIC DNA]</scope>
    <source>
        <strain evidence="2">DSM 45237</strain>
    </source>
</reference>
<name>A0A1H5JSH3_9ACTN</name>
<dbReference type="CDD" id="cd09873">
    <property type="entry name" value="PIN_Pae0151-like"/>
    <property type="match status" value="1"/>
</dbReference>
<dbReference type="EMBL" id="FNUC01000003">
    <property type="protein sequence ID" value="SEE54598.1"/>
    <property type="molecule type" value="Genomic_DNA"/>
</dbReference>
<dbReference type="AlphaFoldDB" id="A0A1H5JSH3"/>
<dbReference type="OrthoDB" id="8370557at2"/>
<dbReference type="RefSeq" id="WP_069110951.1">
    <property type="nucleotide sequence ID" value="NZ_FNUC01000003.1"/>
</dbReference>
<keyword evidence="2" id="KW-1185">Reference proteome</keyword>
<proteinExistence type="predicted"/>
<evidence type="ECO:0000313" key="1">
    <source>
        <dbReference type="EMBL" id="SEE54598.1"/>
    </source>
</evidence>
<dbReference type="Proteomes" id="UP000181980">
    <property type="component" value="Unassembled WGS sequence"/>
</dbReference>
<sequence>MTRYVIGADVAFRLSAERIAVAAEHQLVAPTLLRSQLLADLYQAVRRGELSRKEADARLDYVRGLRIRLLGDRVLQAVAWTIAADLGWPDTYAAEYVALTRLQADAFVTLDAALAEAVRDVVTVAPFESLL</sequence>
<dbReference type="Gene3D" id="3.40.50.1010">
    <property type="entry name" value="5'-nuclease"/>
    <property type="match status" value="1"/>
</dbReference>
<organism evidence="1 2">
    <name type="scientific">Jiangella alba</name>
    <dbReference type="NCBI Taxonomy" id="561176"/>
    <lineage>
        <taxon>Bacteria</taxon>
        <taxon>Bacillati</taxon>
        <taxon>Actinomycetota</taxon>
        <taxon>Actinomycetes</taxon>
        <taxon>Jiangellales</taxon>
        <taxon>Jiangellaceae</taxon>
        <taxon>Jiangella</taxon>
    </lineage>
</organism>
<dbReference type="InterPro" id="IPR044153">
    <property type="entry name" value="PIN_Pae0151-like"/>
</dbReference>